<dbReference type="InterPro" id="IPR012675">
    <property type="entry name" value="Beta-grasp_dom_sf"/>
</dbReference>
<dbReference type="GO" id="GO:0046872">
    <property type="term" value="F:metal ion binding"/>
    <property type="evidence" value="ECO:0007669"/>
    <property type="project" value="UniProtKB-KW"/>
</dbReference>
<dbReference type="InterPro" id="IPR039261">
    <property type="entry name" value="FNR_nucleotide-bd"/>
</dbReference>
<dbReference type="OrthoDB" id="502624at2"/>
<dbReference type="AlphaFoldDB" id="A0A1H7U841"/>
<dbReference type="InterPro" id="IPR036010">
    <property type="entry name" value="2Fe-2S_ferredoxin-like_sf"/>
</dbReference>
<keyword evidence="4" id="KW-0479">Metal-binding</keyword>
<comment type="cofactor">
    <cofactor evidence="1">
        <name>FAD</name>
        <dbReference type="ChEBI" id="CHEBI:57692"/>
    </cofactor>
</comment>
<dbReference type="PANTHER" id="PTHR47354">
    <property type="entry name" value="NADH OXIDOREDUCTASE HCR"/>
    <property type="match status" value="1"/>
</dbReference>
<evidence type="ECO:0000256" key="7">
    <source>
        <dbReference type="ARBA" id="ARBA00023014"/>
    </source>
</evidence>
<dbReference type="GO" id="GO:0016491">
    <property type="term" value="F:oxidoreductase activity"/>
    <property type="evidence" value="ECO:0007669"/>
    <property type="project" value="UniProtKB-KW"/>
</dbReference>
<dbReference type="Gene3D" id="3.40.50.80">
    <property type="entry name" value="Nucleotide-binding domain of ferredoxin-NADP reductase (FNR) module"/>
    <property type="match status" value="1"/>
</dbReference>
<evidence type="ECO:0000256" key="5">
    <source>
        <dbReference type="ARBA" id="ARBA00023002"/>
    </source>
</evidence>
<dbReference type="CDD" id="cd06185">
    <property type="entry name" value="PDR_like"/>
    <property type="match status" value="1"/>
</dbReference>
<evidence type="ECO:0000259" key="9">
    <source>
        <dbReference type="PROSITE" id="PS51384"/>
    </source>
</evidence>
<dbReference type="Pfam" id="PF00111">
    <property type="entry name" value="Fer2"/>
    <property type="match status" value="1"/>
</dbReference>
<sequence>MTELRVLQLRWEAEDVVSVTLADPGGARLPAWEPGAHVDVRTPAGVRQYSLCGDPRDTGKWRVAVLREPGGRGGSQWIHDALRVGRLVTVGAPRNAFPLVAAPRYLFVAGGIGVTPLLPMIGRAELSGVPWRLLYGGRRRASMAFLGELGAYGDRVAVRPQDEQGLPDLRAELERLPEGTAVYCCGPAGLIAAVEELWPGDRRGTLHVERFAPAAPPRRASDTASDTAFDVELARSGVTLRVPAGGSILDVVEGAGLADLGSCYQGTCGSCETKVLDGVPDHRDSVLSAAERAAGTSMMLCVSRCSSSRLVIDL</sequence>
<evidence type="ECO:0000313" key="11">
    <source>
        <dbReference type="Proteomes" id="UP000198953"/>
    </source>
</evidence>
<proteinExistence type="predicted"/>
<evidence type="ECO:0000256" key="3">
    <source>
        <dbReference type="ARBA" id="ARBA00022714"/>
    </source>
</evidence>
<feature type="domain" description="FAD-binding FR-type" evidence="9">
    <location>
        <begin position="1"/>
        <end position="100"/>
    </location>
</feature>
<dbReference type="PROSITE" id="PS51384">
    <property type="entry name" value="FAD_FR"/>
    <property type="match status" value="1"/>
</dbReference>
<dbReference type="PROSITE" id="PS00197">
    <property type="entry name" value="2FE2S_FER_1"/>
    <property type="match status" value="1"/>
</dbReference>
<dbReference type="InterPro" id="IPR017927">
    <property type="entry name" value="FAD-bd_FR_type"/>
</dbReference>
<dbReference type="InterPro" id="IPR017938">
    <property type="entry name" value="Riboflavin_synthase-like_b-brl"/>
</dbReference>
<dbReference type="CDD" id="cd00207">
    <property type="entry name" value="fer2"/>
    <property type="match status" value="1"/>
</dbReference>
<keyword evidence="3" id="KW-0001">2Fe-2S</keyword>
<keyword evidence="11" id="KW-1185">Reference proteome</keyword>
<dbReference type="PANTHER" id="PTHR47354:SF1">
    <property type="entry name" value="CARNITINE MONOOXYGENASE REDUCTASE SUBUNIT"/>
    <property type="match status" value="1"/>
</dbReference>
<keyword evidence="6" id="KW-0408">Iron</keyword>
<protein>
    <submittedName>
        <fullName evidence="10">Ferredoxin-NADP reductase</fullName>
    </submittedName>
</protein>
<keyword evidence="7" id="KW-0411">Iron-sulfur</keyword>
<dbReference type="SUPFAM" id="SSF52343">
    <property type="entry name" value="Ferredoxin reductase-like, C-terminal NADP-linked domain"/>
    <property type="match status" value="1"/>
</dbReference>
<evidence type="ECO:0000313" key="10">
    <source>
        <dbReference type="EMBL" id="SEL92934.1"/>
    </source>
</evidence>
<dbReference type="SUPFAM" id="SSF63380">
    <property type="entry name" value="Riboflavin synthase domain-like"/>
    <property type="match status" value="1"/>
</dbReference>
<dbReference type="Gene3D" id="3.10.20.30">
    <property type="match status" value="1"/>
</dbReference>
<evidence type="ECO:0000256" key="6">
    <source>
        <dbReference type="ARBA" id="ARBA00023004"/>
    </source>
</evidence>
<accession>A0A1H7U841</accession>
<keyword evidence="2" id="KW-0285">Flavoprotein</keyword>
<dbReference type="EMBL" id="FOBF01000008">
    <property type="protein sequence ID" value="SEL92934.1"/>
    <property type="molecule type" value="Genomic_DNA"/>
</dbReference>
<dbReference type="SUPFAM" id="SSF54292">
    <property type="entry name" value="2Fe-2S ferredoxin-like"/>
    <property type="match status" value="1"/>
</dbReference>
<evidence type="ECO:0000256" key="4">
    <source>
        <dbReference type="ARBA" id="ARBA00022723"/>
    </source>
</evidence>
<keyword evidence="5" id="KW-0560">Oxidoreductase</keyword>
<organism evidence="10 11">
    <name type="scientific">Nonomuraea pusilla</name>
    <dbReference type="NCBI Taxonomy" id="46177"/>
    <lineage>
        <taxon>Bacteria</taxon>
        <taxon>Bacillati</taxon>
        <taxon>Actinomycetota</taxon>
        <taxon>Actinomycetes</taxon>
        <taxon>Streptosporangiales</taxon>
        <taxon>Streptosporangiaceae</taxon>
        <taxon>Nonomuraea</taxon>
    </lineage>
</organism>
<dbReference type="PRINTS" id="PR00409">
    <property type="entry name" value="PHDIOXRDTASE"/>
</dbReference>
<evidence type="ECO:0000256" key="2">
    <source>
        <dbReference type="ARBA" id="ARBA00022630"/>
    </source>
</evidence>
<gene>
    <name evidence="10" type="ORF">SAMN05660976_03700</name>
</gene>
<dbReference type="RefSeq" id="WP_091101729.1">
    <property type="nucleotide sequence ID" value="NZ_FOBF01000008.1"/>
</dbReference>
<reference evidence="10 11" key="1">
    <citation type="submission" date="2016-10" db="EMBL/GenBank/DDBJ databases">
        <authorList>
            <person name="de Groot N.N."/>
        </authorList>
    </citation>
    <scope>NUCLEOTIDE SEQUENCE [LARGE SCALE GENOMIC DNA]</scope>
    <source>
        <strain evidence="10 11">DSM 43357</strain>
    </source>
</reference>
<dbReference type="InterPro" id="IPR001041">
    <property type="entry name" value="2Fe-2S_ferredoxin-type"/>
</dbReference>
<dbReference type="InterPro" id="IPR050415">
    <property type="entry name" value="MRET"/>
</dbReference>
<evidence type="ECO:0000259" key="8">
    <source>
        <dbReference type="PROSITE" id="PS51085"/>
    </source>
</evidence>
<dbReference type="PROSITE" id="PS51085">
    <property type="entry name" value="2FE2S_FER_2"/>
    <property type="match status" value="1"/>
</dbReference>
<dbReference type="Gene3D" id="2.40.30.10">
    <property type="entry name" value="Translation factors"/>
    <property type="match status" value="1"/>
</dbReference>
<dbReference type="InterPro" id="IPR006058">
    <property type="entry name" value="2Fe2S_fd_BS"/>
</dbReference>
<feature type="domain" description="2Fe-2S ferredoxin-type" evidence="8">
    <location>
        <begin position="229"/>
        <end position="314"/>
    </location>
</feature>
<evidence type="ECO:0000256" key="1">
    <source>
        <dbReference type="ARBA" id="ARBA00001974"/>
    </source>
</evidence>
<dbReference type="STRING" id="46177.SAMN05660976_03700"/>
<dbReference type="GO" id="GO:0051537">
    <property type="term" value="F:2 iron, 2 sulfur cluster binding"/>
    <property type="evidence" value="ECO:0007669"/>
    <property type="project" value="UniProtKB-KW"/>
</dbReference>
<name>A0A1H7U841_9ACTN</name>
<dbReference type="Proteomes" id="UP000198953">
    <property type="component" value="Unassembled WGS sequence"/>
</dbReference>